<reference evidence="1" key="1">
    <citation type="submission" date="2021-02" db="EMBL/GenBank/DDBJ databases">
        <title>Infant gut strain persistence is associated with maternal origin, phylogeny, and functional potential including surface adhesion and iron acquisition.</title>
        <authorList>
            <person name="Lou Y.C."/>
        </authorList>
    </citation>
    <scope>NUCLEOTIDE SEQUENCE</scope>
    <source>
        <strain evidence="1">L3_101_000M1_dasL3_101_000M1_concoct_87</strain>
    </source>
</reference>
<gene>
    <name evidence="1" type="ORF">KHY36_09020</name>
</gene>
<evidence type="ECO:0000313" key="1">
    <source>
        <dbReference type="EMBL" id="MBS5332654.1"/>
    </source>
</evidence>
<proteinExistence type="predicted"/>
<name>A0A943DGL6_9FIRM</name>
<dbReference type="EMBL" id="JAGZGG010000021">
    <property type="protein sequence ID" value="MBS5332654.1"/>
    <property type="molecule type" value="Genomic_DNA"/>
</dbReference>
<protein>
    <submittedName>
        <fullName evidence="1">Uncharacterized protein</fullName>
    </submittedName>
</protein>
<organism evidence="1 2">
    <name type="scientific">Subdoligranulum variabile</name>
    <dbReference type="NCBI Taxonomy" id="214851"/>
    <lineage>
        <taxon>Bacteria</taxon>
        <taxon>Bacillati</taxon>
        <taxon>Bacillota</taxon>
        <taxon>Clostridia</taxon>
        <taxon>Eubacteriales</taxon>
        <taxon>Oscillospiraceae</taxon>
        <taxon>Subdoligranulum</taxon>
    </lineage>
</organism>
<accession>A0A943DGL6</accession>
<dbReference type="Proteomes" id="UP000759273">
    <property type="component" value="Unassembled WGS sequence"/>
</dbReference>
<dbReference type="AlphaFoldDB" id="A0A943DGL6"/>
<comment type="caution">
    <text evidence="1">The sequence shown here is derived from an EMBL/GenBank/DDBJ whole genome shotgun (WGS) entry which is preliminary data.</text>
</comment>
<evidence type="ECO:0000313" key="2">
    <source>
        <dbReference type="Proteomes" id="UP000759273"/>
    </source>
</evidence>
<sequence>MDILVIDGVALPTPNEYKVQLSDLDSSGTGRTEDGILVRERVRGGVAKISVSWAALSTADCARVLNATASDSMQVAYFFGGTRTAKMYAGDRTADLKAAREGRAVWEVAVNLIEY</sequence>